<sequence>MTRVFCTATSAVQRGIWMTNGLIQLVVDQRVMRMRRITRMLQNDLGPGTPLFFTTSHLAHAQQIWKGSLRSLETMELPSAGSMILLHLPFSGRRHLLMRHKLACLQDTKYGH</sequence>
<reference evidence="2" key="1">
    <citation type="journal article" date="2014" name="Science">
        <title>Ancient hybridizations among the ancestral genomes of bread wheat.</title>
        <authorList>
            <consortium name="International Wheat Genome Sequencing Consortium,"/>
            <person name="Marcussen T."/>
            <person name="Sandve S.R."/>
            <person name="Heier L."/>
            <person name="Spannagl M."/>
            <person name="Pfeifer M."/>
            <person name="Jakobsen K.S."/>
            <person name="Wulff B.B."/>
            <person name="Steuernagel B."/>
            <person name="Mayer K.F."/>
            <person name="Olsen O.A."/>
        </authorList>
    </citation>
    <scope>NUCLEOTIDE SEQUENCE [LARGE SCALE GENOMIC DNA]</scope>
    <source>
        <strain evidence="2">cv. AL8/78</strain>
    </source>
</reference>
<evidence type="ECO:0000313" key="2">
    <source>
        <dbReference type="Proteomes" id="UP000015105"/>
    </source>
</evidence>
<proteinExistence type="predicted"/>
<dbReference type="EnsemblPlants" id="AET3Gv21208500.6">
    <property type="protein sequence ID" value="AET3Gv21208500.6"/>
    <property type="gene ID" value="AET3Gv21208500"/>
</dbReference>
<reference evidence="1" key="5">
    <citation type="journal article" date="2021" name="G3 (Bethesda)">
        <title>Aegilops tauschii genome assembly Aet v5.0 features greater sequence contiguity and improved annotation.</title>
        <authorList>
            <person name="Wang L."/>
            <person name="Zhu T."/>
            <person name="Rodriguez J.C."/>
            <person name="Deal K.R."/>
            <person name="Dubcovsky J."/>
            <person name="McGuire P.E."/>
            <person name="Lux T."/>
            <person name="Spannagl M."/>
            <person name="Mayer K.F.X."/>
            <person name="Baldrich P."/>
            <person name="Meyers B.C."/>
            <person name="Huo N."/>
            <person name="Gu Y.Q."/>
            <person name="Zhou H."/>
            <person name="Devos K.M."/>
            <person name="Bennetzen J.L."/>
            <person name="Unver T."/>
            <person name="Budak H."/>
            <person name="Gulick P.J."/>
            <person name="Galiba G."/>
            <person name="Kalapos B."/>
            <person name="Nelson D.R."/>
            <person name="Li P."/>
            <person name="You F.M."/>
            <person name="Luo M.C."/>
            <person name="Dvorak J."/>
        </authorList>
    </citation>
    <scope>NUCLEOTIDE SEQUENCE [LARGE SCALE GENOMIC DNA]</scope>
    <source>
        <strain evidence="1">cv. AL8/78</strain>
    </source>
</reference>
<dbReference type="Proteomes" id="UP000015105">
    <property type="component" value="Chromosome 3D"/>
</dbReference>
<dbReference type="AlphaFoldDB" id="A0A453GU54"/>
<keyword evidence="2" id="KW-1185">Reference proteome</keyword>
<organism evidence="1 2">
    <name type="scientific">Aegilops tauschii subsp. strangulata</name>
    <name type="common">Goatgrass</name>
    <dbReference type="NCBI Taxonomy" id="200361"/>
    <lineage>
        <taxon>Eukaryota</taxon>
        <taxon>Viridiplantae</taxon>
        <taxon>Streptophyta</taxon>
        <taxon>Embryophyta</taxon>
        <taxon>Tracheophyta</taxon>
        <taxon>Spermatophyta</taxon>
        <taxon>Magnoliopsida</taxon>
        <taxon>Liliopsida</taxon>
        <taxon>Poales</taxon>
        <taxon>Poaceae</taxon>
        <taxon>BOP clade</taxon>
        <taxon>Pooideae</taxon>
        <taxon>Triticodae</taxon>
        <taxon>Triticeae</taxon>
        <taxon>Triticinae</taxon>
        <taxon>Aegilops</taxon>
    </lineage>
</organism>
<name>A0A453GU54_AEGTS</name>
<protein>
    <submittedName>
        <fullName evidence="1">Uncharacterized protein</fullName>
    </submittedName>
</protein>
<evidence type="ECO:0000313" key="1">
    <source>
        <dbReference type="EnsemblPlants" id="AET3Gv21208500.6"/>
    </source>
</evidence>
<dbReference type="Gramene" id="AET3Gv21208500.6">
    <property type="protein sequence ID" value="AET3Gv21208500.6"/>
    <property type="gene ID" value="AET3Gv21208500"/>
</dbReference>
<reference evidence="1" key="3">
    <citation type="journal article" date="2017" name="Nature">
        <title>Genome sequence of the progenitor of the wheat D genome Aegilops tauschii.</title>
        <authorList>
            <person name="Luo M.C."/>
            <person name="Gu Y.Q."/>
            <person name="Puiu D."/>
            <person name="Wang H."/>
            <person name="Twardziok S.O."/>
            <person name="Deal K.R."/>
            <person name="Huo N."/>
            <person name="Zhu T."/>
            <person name="Wang L."/>
            <person name="Wang Y."/>
            <person name="McGuire P.E."/>
            <person name="Liu S."/>
            <person name="Long H."/>
            <person name="Ramasamy R.K."/>
            <person name="Rodriguez J.C."/>
            <person name="Van S.L."/>
            <person name="Yuan L."/>
            <person name="Wang Z."/>
            <person name="Xia Z."/>
            <person name="Xiao L."/>
            <person name="Anderson O.D."/>
            <person name="Ouyang S."/>
            <person name="Liang Y."/>
            <person name="Zimin A.V."/>
            <person name="Pertea G."/>
            <person name="Qi P."/>
            <person name="Bennetzen J.L."/>
            <person name="Dai X."/>
            <person name="Dawson M.W."/>
            <person name="Muller H.G."/>
            <person name="Kugler K."/>
            <person name="Rivarola-Duarte L."/>
            <person name="Spannagl M."/>
            <person name="Mayer K.F.X."/>
            <person name="Lu F.H."/>
            <person name="Bevan M.W."/>
            <person name="Leroy P."/>
            <person name="Li P."/>
            <person name="You F.M."/>
            <person name="Sun Q."/>
            <person name="Liu Z."/>
            <person name="Lyons E."/>
            <person name="Wicker T."/>
            <person name="Salzberg S.L."/>
            <person name="Devos K.M."/>
            <person name="Dvorak J."/>
        </authorList>
    </citation>
    <scope>NUCLEOTIDE SEQUENCE [LARGE SCALE GENOMIC DNA]</scope>
    <source>
        <strain evidence="1">cv. AL8/78</strain>
    </source>
</reference>
<reference evidence="2" key="2">
    <citation type="journal article" date="2017" name="Nat. Plants">
        <title>The Aegilops tauschii genome reveals multiple impacts of transposons.</title>
        <authorList>
            <person name="Zhao G."/>
            <person name="Zou C."/>
            <person name="Li K."/>
            <person name="Wang K."/>
            <person name="Li T."/>
            <person name="Gao L."/>
            <person name="Zhang X."/>
            <person name="Wang H."/>
            <person name="Yang Z."/>
            <person name="Liu X."/>
            <person name="Jiang W."/>
            <person name="Mao L."/>
            <person name="Kong X."/>
            <person name="Jiao Y."/>
            <person name="Jia J."/>
        </authorList>
    </citation>
    <scope>NUCLEOTIDE SEQUENCE [LARGE SCALE GENOMIC DNA]</scope>
    <source>
        <strain evidence="2">cv. AL8/78</strain>
    </source>
</reference>
<accession>A0A453GU54</accession>
<reference evidence="1" key="4">
    <citation type="submission" date="2019-03" db="UniProtKB">
        <authorList>
            <consortium name="EnsemblPlants"/>
        </authorList>
    </citation>
    <scope>IDENTIFICATION</scope>
</reference>